<organism evidence="3 4">
    <name type="scientific">Streptomyces marianii</name>
    <dbReference type="NCBI Taxonomy" id="1817406"/>
    <lineage>
        <taxon>Bacteria</taxon>
        <taxon>Bacillati</taxon>
        <taxon>Actinomycetota</taxon>
        <taxon>Actinomycetes</taxon>
        <taxon>Kitasatosporales</taxon>
        <taxon>Streptomycetaceae</taxon>
        <taxon>Streptomyces</taxon>
    </lineage>
</organism>
<comment type="caution">
    <text evidence="3">The sequence shown here is derived from an EMBL/GenBank/DDBJ whole genome shotgun (WGS) entry which is preliminary data.</text>
</comment>
<keyword evidence="2" id="KW-1133">Transmembrane helix</keyword>
<proteinExistence type="predicted"/>
<dbReference type="EMBL" id="VAWE01000003">
    <property type="protein sequence ID" value="TLQ39003.1"/>
    <property type="molecule type" value="Genomic_DNA"/>
</dbReference>
<reference evidence="3 4" key="1">
    <citation type="submission" date="2019-05" db="EMBL/GenBank/DDBJ databases">
        <title>Streptomyces marianii sp. nov., a novel marine actinomycete from southern coast of India.</title>
        <authorList>
            <person name="Iniyan A.M."/>
            <person name="Wink J."/>
            <person name="Ramprasad E."/>
            <person name="Ramana C.V."/>
            <person name="Bunk B."/>
            <person name="Sproer C."/>
            <person name="Joseph F.-J.R.S."/>
            <person name="Vincent S.G.P."/>
        </authorList>
    </citation>
    <scope>NUCLEOTIDE SEQUENCE [LARGE SCALE GENOMIC DNA]</scope>
    <source>
        <strain evidence="3 4">ICN19</strain>
    </source>
</reference>
<feature type="region of interest" description="Disordered" evidence="1">
    <location>
        <begin position="17"/>
        <end position="59"/>
    </location>
</feature>
<evidence type="ECO:0000256" key="2">
    <source>
        <dbReference type="SAM" id="Phobius"/>
    </source>
</evidence>
<accession>A0A5R9DTJ4</accession>
<protein>
    <submittedName>
        <fullName evidence="3">Uncharacterized protein</fullName>
    </submittedName>
</protein>
<keyword evidence="4" id="KW-1185">Reference proteome</keyword>
<dbReference type="AlphaFoldDB" id="A0A5R9DTJ4"/>
<name>A0A5R9DTJ4_9ACTN</name>
<gene>
    <name evidence="3" type="ORF">FEF34_40030</name>
</gene>
<dbReference type="OrthoDB" id="4158356at2"/>
<dbReference type="RefSeq" id="WP_138058368.1">
    <property type="nucleotide sequence ID" value="NZ_VAWE01000003.1"/>
</dbReference>
<keyword evidence="2" id="KW-0472">Membrane</keyword>
<evidence type="ECO:0000313" key="3">
    <source>
        <dbReference type="EMBL" id="TLQ39003.1"/>
    </source>
</evidence>
<feature type="transmembrane region" description="Helical" evidence="2">
    <location>
        <begin position="65"/>
        <end position="87"/>
    </location>
</feature>
<dbReference type="Proteomes" id="UP000305921">
    <property type="component" value="Unassembled WGS sequence"/>
</dbReference>
<evidence type="ECO:0000256" key="1">
    <source>
        <dbReference type="SAM" id="MobiDB-lite"/>
    </source>
</evidence>
<sequence length="155" mass="16194">MEHSQLSDAQAAEARRLIADAYRPTPTVPTSYRDTSPVPAIGDTPPVPQPGRPPMSQRATDVSGVMLAAGAASLPIGGSVSLVLYTLGHVDPVSLAIGAGAPVAFVAAIAAALRRLQGVHTEHHHHYSGTVVQDHSSVTTKTRGLIARTNNDLRR</sequence>
<feature type="transmembrane region" description="Helical" evidence="2">
    <location>
        <begin position="93"/>
        <end position="113"/>
    </location>
</feature>
<keyword evidence="2" id="KW-0812">Transmembrane</keyword>
<evidence type="ECO:0000313" key="4">
    <source>
        <dbReference type="Proteomes" id="UP000305921"/>
    </source>
</evidence>